<feature type="compositionally biased region" description="Polar residues" evidence="6">
    <location>
        <begin position="283"/>
        <end position="296"/>
    </location>
</feature>
<dbReference type="Proteomes" id="UP000799428">
    <property type="component" value="Unassembled WGS sequence"/>
</dbReference>
<feature type="transmembrane region" description="Helical" evidence="7">
    <location>
        <begin position="18"/>
        <end position="38"/>
    </location>
</feature>
<dbReference type="Pfam" id="PF20684">
    <property type="entry name" value="Fung_rhodopsin"/>
    <property type="match status" value="1"/>
</dbReference>
<feature type="transmembrane region" description="Helical" evidence="7">
    <location>
        <begin position="133"/>
        <end position="154"/>
    </location>
</feature>
<evidence type="ECO:0000259" key="8">
    <source>
        <dbReference type="Pfam" id="PF20684"/>
    </source>
</evidence>
<reference evidence="9" key="1">
    <citation type="journal article" date="2020" name="Stud. Mycol.">
        <title>101 Dothideomycetes genomes: a test case for predicting lifestyles and emergence of pathogens.</title>
        <authorList>
            <person name="Haridas S."/>
            <person name="Albert R."/>
            <person name="Binder M."/>
            <person name="Bloem J."/>
            <person name="Labutti K."/>
            <person name="Salamov A."/>
            <person name="Andreopoulos B."/>
            <person name="Baker S."/>
            <person name="Barry K."/>
            <person name="Bills G."/>
            <person name="Bluhm B."/>
            <person name="Cannon C."/>
            <person name="Castanera R."/>
            <person name="Culley D."/>
            <person name="Daum C."/>
            <person name="Ezra D."/>
            <person name="Gonzalez J."/>
            <person name="Henrissat B."/>
            <person name="Kuo A."/>
            <person name="Liang C."/>
            <person name="Lipzen A."/>
            <person name="Lutzoni F."/>
            <person name="Magnuson J."/>
            <person name="Mondo S."/>
            <person name="Nolan M."/>
            <person name="Ohm R."/>
            <person name="Pangilinan J."/>
            <person name="Park H.-J."/>
            <person name="Ramirez L."/>
            <person name="Alfaro M."/>
            <person name="Sun H."/>
            <person name="Tritt A."/>
            <person name="Yoshinaga Y."/>
            <person name="Zwiers L.-H."/>
            <person name="Turgeon B."/>
            <person name="Goodwin S."/>
            <person name="Spatafora J."/>
            <person name="Crous P."/>
            <person name="Grigoriev I."/>
        </authorList>
    </citation>
    <scope>NUCLEOTIDE SEQUENCE</scope>
    <source>
        <strain evidence="9">CBS 279.74</strain>
    </source>
</reference>
<evidence type="ECO:0000256" key="2">
    <source>
        <dbReference type="ARBA" id="ARBA00022692"/>
    </source>
</evidence>
<dbReference type="InterPro" id="IPR049326">
    <property type="entry name" value="Rhodopsin_dom_fungi"/>
</dbReference>
<gene>
    <name evidence="9" type="ORF">K504DRAFT_531460</name>
</gene>
<dbReference type="EMBL" id="MU005766">
    <property type="protein sequence ID" value="KAF2712347.1"/>
    <property type="molecule type" value="Genomic_DNA"/>
</dbReference>
<feature type="domain" description="Rhodopsin" evidence="8">
    <location>
        <begin position="34"/>
        <end position="275"/>
    </location>
</feature>
<feature type="region of interest" description="Disordered" evidence="6">
    <location>
        <begin position="283"/>
        <end position="321"/>
    </location>
</feature>
<dbReference type="GO" id="GO:0016020">
    <property type="term" value="C:membrane"/>
    <property type="evidence" value="ECO:0007669"/>
    <property type="project" value="UniProtKB-SubCell"/>
</dbReference>
<comment type="subcellular location">
    <subcellularLocation>
        <location evidence="1">Membrane</location>
        <topology evidence="1">Multi-pass membrane protein</topology>
    </subcellularLocation>
</comment>
<evidence type="ECO:0000256" key="3">
    <source>
        <dbReference type="ARBA" id="ARBA00022989"/>
    </source>
</evidence>
<feature type="transmembrane region" description="Helical" evidence="7">
    <location>
        <begin position="174"/>
        <end position="199"/>
    </location>
</feature>
<dbReference type="AlphaFoldDB" id="A0A6G1KJ10"/>
<evidence type="ECO:0000256" key="5">
    <source>
        <dbReference type="ARBA" id="ARBA00038359"/>
    </source>
</evidence>
<comment type="similarity">
    <text evidence="5">Belongs to the SAT4 family.</text>
</comment>
<protein>
    <recommendedName>
        <fullName evidence="8">Rhodopsin domain-containing protein</fullName>
    </recommendedName>
</protein>
<organism evidence="9 10">
    <name type="scientific">Pleomassaria siparia CBS 279.74</name>
    <dbReference type="NCBI Taxonomy" id="1314801"/>
    <lineage>
        <taxon>Eukaryota</taxon>
        <taxon>Fungi</taxon>
        <taxon>Dikarya</taxon>
        <taxon>Ascomycota</taxon>
        <taxon>Pezizomycotina</taxon>
        <taxon>Dothideomycetes</taxon>
        <taxon>Pleosporomycetidae</taxon>
        <taxon>Pleosporales</taxon>
        <taxon>Pleomassariaceae</taxon>
        <taxon>Pleomassaria</taxon>
    </lineage>
</organism>
<sequence length="321" mass="35830">MALLPKGVPMTRSGRDSLIAMSILWLIVAIVVGLRIHARYQGPGIGLDDILSVVAAVLSGSTIGLNAAVFTSGVGWNFDPASEVYPDLVNNIPFIMKITFSFTLIYIWCLACLKLSQLALYLRVFTFRLRTVVYIVGVSVILWALIFNFLFIFMCNPIQQLWTVDRRIGHCMDQILLLKLIIMTNLVTDLVIVIIPMRCVWKLQMGKMEKFAVISCFGLGLACCVIGLARFIQIYTIDLISNLTGTSLTTFMLCTVELMLAGLCINIPMLRSFYRRWRAKYRSSPSQNGEPKSGQISSQDVKLSSSVDDSSERDLDMSIVT</sequence>
<keyword evidence="10" id="KW-1185">Reference proteome</keyword>
<keyword evidence="4 7" id="KW-0472">Membrane</keyword>
<keyword evidence="3 7" id="KW-1133">Transmembrane helix</keyword>
<dbReference type="OrthoDB" id="5329176at2759"/>
<evidence type="ECO:0000313" key="9">
    <source>
        <dbReference type="EMBL" id="KAF2712347.1"/>
    </source>
</evidence>
<feature type="transmembrane region" description="Helical" evidence="7">
    <location>
        <begin position="50"/>
        <end position="74"/>
    </location>
</feature>
<feature type="transmembrane region" description="Helical" evidence="7">
    <location>
        <begin position="211"/>
        <end position="236"/>
    </location>
</feature>
<keyword evidence="2 7" id="KW-0812">Transmembrane</keyword>
<dbReference type="PANTHER" id="PTHR33048">
    <property type="entry name" value="PTH11-LIKE INTEGRAL MEMBRANE PROTEIN (AFU_ORTHOLOGUE AFUA_5G11245)"/>
    <property type="match status" value="1"/>
</dbReference>
<evidence type="ECO:0000256" key="7">
    <source>
        <dbReference type="SAM" id="Phobius"/>
    </source>
</evidence>
<feature type="transmembrane region" description="Helical" evidence="7">
    <location>
        <begin position="94"/>
        <end position="113"/>
    </location>
</feature>
<dbReference type="InterPro" id="IPR052337">
    <property type="entry name" value="SAT4-like"/>
</dbReference>
<feature type="compositionally biased region" description="Low complexity" evidence="6">
    <location>
        <begin position="297"/>
        <end position="308"/>
    </location>
</feature>
<evidence type="ECO:0000256" key="6">
    <source>
        <dbReference type="SAM" id="MobiDB-lite"/>
    </source>
</evidence>
<evidence type="ECO:0000256" key="4">
    <source>
        <dbReference type="ARBA" id="ARBA00023136"/>
    </source>
</evidence>
<feature type="transmembrane region" description="Helical" evidence="7">
    <location>
        <begin position="248"/>
        <end position="270"/>
    </location>
</feature>
<evidence type="ECO:0000313" key="10">
    <source>
        <dbReference type="Proteomes" id="UP000799428"/>
    </source>
</evidence>
<name>A0A6G1KJ10_9PLEO</name>
<evidence type="ECO:0000256" key="1">
    <source>
        <dbReference type="ARBA" id="ARBA00004141"/>
    </source>
</evidence>
<accession>A0A6G1KJ10</accession>
<proteinExistence type="inferred from homology"/>
<feature type="compositionally biased region" description="Basic and acidic residues" evidence="6">
    <location>
        <begin position="310"/>
        <end position="321"/>
    </location>
</feature>
<dbReference type="PANTHER" id="PTHR33048:SF47">
    <property type="entry name" value="INTEGRAL MEMBRANE PROTEIN-RELATED"/>
    <property type="match status" value="1"/>
</dbReference>